<dbReference type="PROSITE" id="PS51682">
    <property type="entry name" value="SAM_OMT_I"/>
    <property type="match status" value="1"/>
</dbReference>
<evidence type="ECO:0000256" key="1">
    <source>
        <dbReference type="ARBA" id="ARBA00022603"/>
    </source>
</evidence>
<keyword evidence="2 4" id="KW-0808">Transferase</keyword>
<gene>
    <name evidence="4" type="primary">mdmC</name>
    <name evidence="4" type="ORF">MNV_30037</name>
</gene>
<dbReference type="AlphaFoldDB" id="A0A284VPU5"/>
<dbReference type="CDD" id="cd02440">
    <property type="entry name" value="AdoMet_MTases"/>
    <property type="match status" value="1"/>
</dbReference>
<dbReference type="Gene3D" id="3.40.50.150">
    <property type="entry name" value="Vaccinia Virus protein VP39"/>
    <property type="match status" value="1"/>
</dbReference>
<dbReference type="Proteomes" id="UP000218615">
    <property type="component" value="Unassembled WGS sequence"/>
</dbReference>
<dbReference type="InterPro" id="IPR050362">
    <property type="entry name" value="Cation-dep_OMT"/>
</dbReference>
<organism evidence="4 5">
    <name type="scientific">Candidatus Methanoperedens nitratireducens</name>
    <dbReference type="NCBI Taxonomy" id="1392998"/>
    <lineage>
        <taxon>Archaea</taxon>
        <taxon>Methanobacteriati</taxon>
        <taxon>Methanobacteriota</taxon>
        <taxon>Stenosarchaea group</taxon>
        <taxon>Methanomicrobia</taxon>
        <taxon>Methanosarcinales</taxon>
        <taxon>ANME-2 cluster</taxon>
        <taxon>Candidatus Methanoperedentaceae</taxon>
        <taxon>Candidatus Methanoperedens</taxon>
    </lineage>
</organism>
<dbReference type="GO" id="GO:0032259">
    <property type="term" value="P:methylation"/>
    <property type="evidence" value="ECO:0007669"/>
    <property type="project" value="UniProtKB-KW"/>
</dbReference>
<accession>A0A284VPU5</accession>
<name>A0A284VPU5_9EURY</name>
<dbReference type="EMBL" id="FZMP01000174">
    <property type="protein sequence ID" value="SNQ61304.1"/>
    <property type="molecule type" value="Genomic_DNA"/>
</dbReference>
<keyword evidence="5" id="KW-1185">Reference proteome</keyword>
<dbReference type="GO" id="GO:0008757">
    <property type="term" value="F:S-adenosylmethionine-dependent methyltransferase activity"/>
    <property type="evidence" value="ECO:0007669"/>
    <property type="project" value="TreeGrafter"/>
</dbReference>
<dbReference type="InterPro" id="IPR029063">
    <property type="entry name" value="SAM-dependent_MTases_sf"/>
</dbReference>
<reference evidence="5" key="1">
    <citation type="submission" date="2017-06" db="EMBL/GenBank/DDBJ databases">
        <authorList>
            <person name="Cremers G."/>
        </authorList>
    </citation>
    <scope>NUCLEOTIDE SEQUENCE [LARGE SCALE GENOMIC DNA]</scope>
</reference>
<keyword evidence="1 4" id="KW-0489">Methyltransferase</keyword>
<protein>
    <submittedName>
        <fullName evidence="4">O-methyltransferase MdmC</fullName>
        <ecNumber evidence="4">2.1.1.-</ecNumber>
    </submittedName>
</protein>
<dbReference type="PANTHER" id="PTHR10509">
    <property type="entry name" value="O-METHYLTRANSFERASE-RELATED"/>
    <property type="match status" value="1"/>
</dbReference>
<dbReference type="Pfam" id="PF01596">
    <property type="entry name" value="Methyltransf_3"/>
    <property type="match status" value="1"/>
</dbReference>
<evidence type="ECO:0000256" key="2">
    <source>
        <dbReference type="ARBA" id="ARBA00022679"/>
    </source>
</evidence>
<dbReference type="STRING" id="1392998.ANME2D_03475"/>
<evidence type="ECO:0000313" key="4">
    <source>
        <dbReference type="EMBL" id="SNQ61304.1"/>
    </source>
</evidence>
<proteinExistence type="predicted"/>
<dbReference type="GO" id="GO:0008171">
    <property type="term" value="F:O-methyltransferase activity"/>
    <property type="evidence" value="ECO:0007669"/>
    <property type="project" value="InterPro"/>
</dbReference>
<sequence>MNNSMRIVPEKIELYCRENTAPESPLLRELVAETYAGTAFPEMQVGHLEGAFLRTLVRLLGAKRVLELGTFTGYSSLVMAEALPEDGELITCDIDPQVTEIAKKYWSRSPHGKKIELRLGHALETLKTIKGPFDMVFIDADKGNYVNYWESCVPKTRSGGLLVADNVLWGGGVLDPEDETDRAIVEFNRHVSNDKRVEAVMLPVRDGLTLAWKF</sequence>
<dbReference type="SUPFAM" id="SSF53335">
    <property type="entry name" value="S-adenosyl-L-methionine-dependent methyltransferases"/>
    <property type="match status" value="1"/>
</dbReference>
<keyword evidence="3" id="KW-0949">S-adenosyl-L-methionine</keyword>
<evidence type="ECO:0000256" key="3">
    <source>
        <dbReference type="ARBA" id="ARBA00022691"/>
    </source>
</evidence>
<dbReference type="EC" id="2.1.1.-" evidence="4"/>
<dbReference type="PANTHER" id="PTHR10509:SF14">
    <property type="entry name" value="CAFFEOYL-COA O-METHYLTRANSFERASE 3-RELATED"/>
    <property type="match status" value="1"/>
</dbReference>
<evidence type="ECO:0000313" key="5">
    <source>
        <dbReference type="Proteomes" id="UP000218615"/>
    </source>
</evidence>
<dbReference type="InterPro" id="IPR002935">
    <property type="entry name" value="SAM_O-MeTrfase"/>
</dbReference>